<evidence type="ECO:0000313" key="10">
    <source>
        <dbReference type="Proteomes" id="UP000004728"/>
    </source>
</evidence>
<dbReference type="InterPro" id="IPR014025">
    <property type="entry name" value="Glutaredoxin_subgr"/>
</dbReference>
<dbReference type="GO" id="GO:0005737">
    <property type="term" value="C:cytoplasm"/>
    <property type="evidence" value="ECO:0007669"/>
    <property type="project" value="TreeGrafter"/>
</dbReference>
<keyword evidence="5" id="KW-1015">Disulfide bond</keyword>
<dbReference type="PANTHER" id="PTHR45694:SF18">
    <property type="entry name" value="GLUTAREDOXIN-1-RELATED"/>
    <property type="match status" value="1"/>
</dbReference>
<keyword evidence="3 7" id="KW-0813">Transport</keyword>
<dbReference type="STRING" id="983920.Y88_0786"/>
<dbReference type="Gene3D" id="3.40.30.10">
    <property type="entry name" value="Glutaredoxin"/>
    <property type="match status" value="1"/>
</dbReference>
<dbReference type="eggNOG" id="COG0695">
    <property type="taxonomic scope" value="Bacteria"/>
</dbReference>
<evidence type="ECO:0000256" key="6">
    <source>
        <dbReference type="ARBA" id="ARBA00023284"/>
    </source>
</evidence>
<dbReference type="HOGENOM" id="CLU_1926530_0_0_5"/>
<keyword evidence="6 7" id="KW-0676">Redox-active center</keyword>
<evidence type="ECO:0000256" key="7">
    <source>
        <dbReference type="RuleBase" id="RU364065"/>
    </source>
</evidence>
<dbReference type="PANTHER" id="PTHR45694">
    <property type="entry name" value="GLUTAREDOXIN 2"/>
    <property type="match status" value="1"/>
</dbReference>
<dbReference type="CDD" id="cd03418">
    <property type="entry name" value="GRX_GRXb_1_3_like"/>
    <property type="match status" value="1"/>
</dbReference>
<evidence type="ECO:0000256" key="2">
    <source>
        <dbReference type="ARBA" id="ARBA00007787"/>
    </source>
</evidence>
<dbReference type="Pfam" id="PF00462">
    <property type="entry name" value="Glutaredoxin"/>
    <property type="match status" value="1"/>
</dbReference>
<dbReference type="SUPFAM" id="SSF52833">
    <property type="entry name" value="Thioredoxin-like"/>
    <property type="match status" value="1"/>
</dbReference>
<evidence type="ECO:0000256" key="3">
    <source>
        <dbReference type="ARBA" id="ARBA00022448"/>
    </source>
</evidence>
<name>F1Z9L4_9SPHN</name>
<dbReference type="FunCoup" id="F1Z9L4">
    <property type="interactions" value="390"/>
</dbReference>
<sequence length="138" mass="15261">MLSNLHKDLLEPITALRQAGLPVKPDLRRLTSCAMCGGQREFQEGPMSENGKPQPRVEIYTKWGCPYCFRAKALLEEKGAAFTEYDITMGGPKRQEMLDRAPGRTTVPQIFIDDRHIGGCDDLMALDAQGGLDPLLGL</sequence>
<dbReference type="EMBL" id="AEWJ01000041">
    <property type="protein sequence ID" value="EGD58728.1"/>
    <property type="molecule type" value="Genomic_DNA"/>
</dbReference>
<keyword evidence="4 7" id="KW-0249">Electron transport</keyword>
<evidence type="ECO:0000256" key="1">
    <source>
        <dbReference type="ARBA" id="ARBA00002549"/>
    </source>
</evidence>
<dbReference type="AlphaFoldDB" id="F1Z9L4"/>
<dbReference type="FunFam" id="3.40.30.10:FF:000018">
    <property type="entry name" value="Glutaredoxin"/>
    <property type="match status" value="1"/>
</dbReference>
<proteinExistence type="inferred from homology"/>
<dbReference type="GO" id="GO:0034599">
    <property type="term" value="P:cellular response to oxidative stress"/>
    <property type="evidence" value="ECO:0007669"/>
    <property type="project" value="TreeGrafter"/>
</dbReference>
<dbReference type="GO" id="GO:0015038">
    <property type="term" value="F:glutathione disulfide oxidoreductase activity"/>
    <property type="evidence" value="ECO:0007669"/>
    <property type="project" value="UniProtKB-UniRule"/>
</dbReference>
<dbReference type="NCBIfam" id="TIGR02181">
    <property type="entry name" value="GRX_bact"/>
    <property type="match status" value="1"/>
</dbReference>
<dbReference type="InterPro" id="IPR002109">
    <property type="entry name" value="Glutaredoxin"/>
</dbReference>
<dbReference type="Proteomes" id="UP000004728">
    <property type="component" value="Unassembled WGS sequence"/>
</dbReference>
<dbReference type="GO" id="GO:0045454">
    <property type="term" value="P:cell redox homeostasis"/>
    <property type="evidence" value="ECO:0007669"/>
    <property type="project" value="InterPro"/>
</dbReference>
<comment type="similarity">
    <text evidence="2 7">Belongs to the glutaredoxin family.</text>
</comment>
<feature type="domain" description="Glutaredoxin" evidence="8">
    <location>
        <begin position="57"/>
        <end position="117"/>
    </location>
</feature>
<keyword evidence="7" id="KW-0963">Cytoplasm</keyword>
<dbReference type="InParanoid" id="F1Z9L4"/>
<comment type="function">
    <text evidence="1 7">Has a glutathione-disulfide oxidoreductase activity in the presence of NADPH and glutathione reductase. Reduces low molecular weight disulfides and proteins.</text>
</comment>
<dbReference type="InterPro" id="IPR011900">
    <property type="entry name" value="GRX_bact"/>
</dbReference>
<organism evidence="9 10">
    <name type="scientific">Novosphingobium nitrogenifigens DSM 19370</name>
    <dbReference type="NCBI Taxonomy" id="983920"/>
    <lineage>
        <taxon>Bacteria</taxon>
        <taxon>Pseudomonadati</taxon>
        <taxon>Pseudomonadota</taxon>
        <taxon>Alphaproteobacteria</taxon>
        <taxon>Sphingomonadales</taxon>
        <taxon>Sphingomonadaceae</taxon>
        <taxon>Novosphingobium</taxon>
    </lineage>
</organism>
<dbReference type="PROSITE" id="PS51354">
    <property type="entry name" value="GLUTAREDOXIN_2"/>
    <property type="match status" value="1"/>
</dbReference>
<gene>
    <name evidence="9" type="ORF">Y88_0786</name>
</gene>
<protein>
    <recommendedName>
        <fullName evidence="7">Glutaredoxin</fullName>
    </recommendedName>
</protein>
<dbReference type="PRINTS" id="PR00160">
    <property type="entry name" value="GLUTAREDOXIN"/>
</dbReference>
<dbReference type="InterPro" id="IPR011767">
    <property type="entry name" value="GLR_AS"/>
</dbReference>
<evidence type="ECO:0000259" key="8">
    <source>
        <dbReference type="Pfam" id="PF00462"/>
    </source>
</evidence>
<dbReference type="InterPro" id="IPR036249">
    <property type="entry name" value="Thioredoxin-like_sf"/>
</dbReference>
<dbReference type="PROSITE" id="PS00195">
    <property type="entry name" value="GLUTAREDOXIN_1"/>
    <property type="match status" value="1"/>
</dbReference>
<reference evidence="9 10" key="1">
    <citation type="journal article" date="2012" name="J. Bacteriol.">
        <title>Draft Genome Sequence of Novosphingobium nitrogenifigens Y88T.</title>
        <authorList>
            <person name="Strabala T.J."/>
            <person name="Macdonald L."/>
            <person name="Liu V."/>
            <person name="Smit A.M."/>
        </authorList>
    </citation>
    <scope>NUCLEOTIDE SEQUENCE [LARGE SCALE GENOMIC DNA]</scope>
    <source>
        <strain evidence="9 10">DSM 19370</strain>
    </source>
</reference>
<comment type="caution">
    <text evidence="9">The sequence shown here is derived from an EMBL/GenBank/DDBJ whole genome shotgun (WGS) entry which is preliminary data.</text>
</comment>
<evidence type="ECO:0000256" key="4">
    <source>
        <dbReference type="ARBA" id="ARBA00022982"/>
    </source>
</evidence>
<keyword evidence="10" id="KW-1185">Reference proteome</keyword>
<evidence type="ECO:0000313" key="9">
    <source>
        <dbReference type="EMBL" id="EGD58728.1"/>
    </source>
</evidence>
<evidence type="ECO:0000256" key="5">
    <source>
        <dbReference type="ARBA" id="ARBA00023157"/>
    </source>
</evidence>
<accession>F1Z9L4</accession>